<evidence type="ECO:0000313" key="3">
    <source>
        <dbReference type="EMBL" id="SZX66260.1"/>
    </source>
</evidence>
<feature type="domain" description="UBA" evidence="2">
    <location>
        <begin position="455"/>
        <end position="504"/>
    </location>
</feature>
<dbReference type="AlphaFoldDB" id="A0A383VMY7"/>
<accession>A0A383VMY7</accession>
<protein>
    <recommendedName>
        <fullName evidence="2">UBA domain-containing protein</fullName>
    </recommendedName>
</protein>
<reference evidence="3 4" key="1">
    <citation type="submission" date="2016-10" db="EMBL/GenBank/DDBJ databases">
        <authorList>
            <person name="Cai Z."/>
        </authorList>
    </citation>
    <scope>NUCLEOTIDE SEQUENCE [LARGE SCALE GENOMIC DNA]</scope>
</reference>
<dbReference type="CDD" id="cd14270">
    <property type="entry name" value="UBA"/>
    <property type="match status" value="1"/>
</dbReference>
<dbReference type="EMBL" id="FNXT01000690">
    <property type="protein sequence ID" value="SZX66260.1"/>
    <property type="molecule type" value="Genomic_DNA"/>
</dbReference>
<gene>
    <name evidence="3" type="ORF">BQ4739_LOCUS6695</name>
</gene>
<dbReference type="InterPro" id="IPR015940">
    <property type="entry name" value="UBA"/>
</dbReference>
<proteinExistence type="predicted"/>
<feature type="compositionally biased region" description="Low complexity" evidence="1">
    <location>
        <begin position="555"/>
        <end position="568"/>
    </location>
</feature>
<feature type="region of interest" description="Disordered" evidence="1">
    <location>
        <begin position="526"/>
        <end position="607"/>
    </location>
</feature>
<feature type="compositionally biased region" description="Acidic residues" evidence="1">
    <location>
        <begin position="596"/>
        <end position="607"/>
    </location>
</feature>
<feature type="domain" description="UBA" evidence="2">
    <location>
        <begin position="328"/>
        <end position="368"/>
    </location>
</feature>
<feature type="domain" description="UBA" evidence="2">
    <location>
        <begin position="400"/>
        <end position="440"/>
    </location>
</feature>
<evidence type="ECO:0000313" key="4">
    <source>
        <dbReference type="Proteomes" id="UP000256970"/>
    </source>
</evidence>
<evidence type="ECO:0000256" key="1">
    <source>
        <dbReference type="SAM" id="MobiDB-lite"/>
    </source>
</evidence>
<dbReference type="PROSITE" id="PS50030">
    <property type="entry name" value="UBA"/>
    <property type="match status" value="3"/>
</dbReference>
<name>A0A383VMY7_TETOB</name>
<dbReference type="GO" id="GO:2000058">
    <property type="term" value="P:regulation of ubiquitin-dependent protein catabolic process"/>
    <property type="evidence" value="ECO:0007669"/>
    <property type="project" value="TreeGrafter"/>
</dbReference>
<keyword evidence="4" id="KW-1185">Reference proteome</keyword>
<dbReference type="InterPro" id="IPR039749">
    <property type="entry name" value="NUB1"/>
</dbReference>
<dbReference type="SUPFAM" id="SSF46934">
    <property type="entry name" value="UBA-like"/>
    <property type="match status" value="3"/>
</dbReference>
<dbReference type="Proteomes" id="UP000256970">
    <property type="component" value="Unassembled WGS sequence"/>
</dbReference>
<dbReference type="PANTHER" id="PTHR12948">
    <property type="entry name" value="NEDD8 ULTIMATE BUSTER-1 BS4 PROTEIN"/>
    <property type="match status" value="1"/>
</dbReference>
<dbReference type="PANTHER" id="PTHR12948:SF3">
    <property type="entry name" value="NEDD8 ULTIMATE BUSTER 1"/>
    <property type="match status" value="1"/>
</dbReference>
<dbReference type="STRING" id="3088.A0A383VMY7"/>
<feature type="compositionally biased region" description="Low complexity" evidence="1">
    <location>
        <begin position="526"/>
        <end position="548"/>
    </location>
</feature>
<evidence type="ECO:0000259" key="2">
    <source>
        <dbReference type="PROSITE" id="PS50030"/>
    </source>
</evidence>
<dbReference type="SMART" id="SM00165">
    <property type="entry name" value="UBA"/>
    <property type="match status" value="3"/>
</dbReference>
<organism evidence="3 4">
    <name type="scientific">Tetradesmus obliquus</name>
    <name type="common">Green alga</name>
    <name type="synonym">Acutodesmus obliquus</name>
    <dbReference type="NCBI Taxonomy" id="3088"/>
    <lineage>
        <taxon>Eukaryota</taxon>
        <taxon>Viridiplantae</taxon>
        <taxon>Chlorophyta</taxon>
        <taxon>core chlorophytes</taxon>
        <taxon>Chlorophyceae</taxon>
        <taxon>CS clade</taxon>
        <taxon>Sphaeropleales</taxon>
        <taxon>Scenedesmaceae</taxon>
        <taxon>Tetradesmus</taxon>
    </lineage>
</organism>
<dbReference type="InterPro" id="IPR009060">
    <property type="entry name" value="UBA-like_sf"/>
</dbReference>
<sequence>MEQEGVSIKVAGALKGAVRVASFDISAGELRAEVARLLGVSDVGSVKMIAGGRNLLDDAKPLRAYHVTASSRLLVTRGAAAHSAELAGAEAAAGAEEARTAKLERLKAAADRMAARGDGRGLTDRYEFSLENQAGTALSLSDGDRRGLVLGLALHDKGKASMEAGELQAALGELLLAEESFGLVSPSVLEGVDNLGMLLLDIVWCCYKLRDVSRLGVCSERLAQARRMLAKAHGPHQERLRLLHGGFSPEQAIYVRLELLEGVVAFHSGEAAAAAAHLAAAQARWQRLQLSPGALLALAEMGYADNAANQALTCVALSCVALSCVRMQLSPGALLALAEMGYAEQEAQRALRFSGDDLAAAVDFLTEQRQRDQARRAERGKQRDWLREREAYGKTPSGKFVDQQPLQQLLQLGYEKGLAAEALRAADNDGQAALDVLGDPVRRGALQLALIAQQMLEEEQGPQSVKASRVRRLTAMGFKEKAARIALKAAVNSIEGALEQLQAMGDDARDLAAAAAAAAVGGAAAAAGGDAGAGPSQQQAAGDGAAEAMQEDQPDAAAAAAQAAQDPAGVAREAAAPGGGRRRRRRSRRWDSSSSSDEEGVDQEMEGELVNAVRGKQGKGEDPLSAYDMDVSEDGEAIQLYLSMLASANGSSGASGSSAAAAAAGGS</sequence>
<dbReference type="Gene3D" id="1.10.8.10">
    <property type="entry name" value="DNA helicase RuvA subunit, C-terminal domain"/>
    <property type="match status" value="3"/>
</dbReference>